<dbReference type="Proteomes" id="UP000198636">
    <property type="component" value="Unassembled WGS sequence"/>
</dbReference>
<keyword evidence="1" id="KW-0732">Signal</keyword>
<evidence type="ECO:0000256" key="1">
    <source>
        <dbReference type="SAM" id="SignalP"/>
    </source>
</evidence>
<evidence type="ECO:0000313" key="3">
    <source>
        <dbReference type="EMBL" id="SCY76694.1"/>
    </source>
</evidence>
<dbReference type="InterPro" id="IPR003343">
    <property type="entry name" value="Big_2"/>
</dbReference>
<protein>
    <submittedName>
        <fullName evidence="3">Ig-like domain (Group 2)</fullName>
    </submittedName>
</protein>
<evidence type="ECO:0000259" key="2">
    <source>
        <dbReference type="SMART" id="SM00635"/>
    </source>
</evidence>
<name>A0A1G5IL96_9FIRM</name>
<dbReference type="SMART" id="SM00635">
    <property type="entry name" value="BID_2"/>
    <property type="match status" value="1"/>
</dbReference>
<accession>A0A1G5IL96</accession>
<dbReference type="SUPFAM" id="SSF49373">
    <property type="entry name" value="Invasin/intimin cell-adhesion fragments"/>
    <property type="match status" value="1"/>
</dbReference>
<dbReference type="AlphaFoldDB" id="A0A1G5IL96"/>
<dbReference type="Gene3D" id="2.60.40.1080">
    <property type="match status" value="1"/>
</dbReference>
<reference evidence="3 4" key="1">
    <citation type="submission" date="2016-10" db="EMBL/GenBank/DDBJ databases">
        <authorList>
            <person name="de Groot N.N."/>
        </authorList>
    </citation>
    <scope>NUCLEOTIDE SEQUENCE [LARGE SCALE GENOMIC DNA]</scope>
    <source>
        <strain evidence="3 4">DSM 18978</strain>
    </source>
</reference>
<evidence type="ECO:0000313" key="4">
    <source>
        <dbReference type="Proteomes" id="UP000198636"/>
    </source>
</evidence>
<feature type="domain" description="BIG2" evidence="2">
    <location>
        <begin position="32"/>
        <end position="110"/>
    </location>
</feature>
<dbReference type="EMBL" id="FMUS01000015">
    <property type="protein sequence ID" value="SCY76694.1"/>
    <property type="molecule type" value="Genomic_DNA"/>
</dbReference>
<dbReference type="STRING" id="1120976.SAMN03080606_02437"/>
<sequence>MKKQFHFISLVISIMLLLLTLSGCSQTTVKVSNPSNQLYPAAMELTLGKSVKLAFFQSSIKAEGNEIEWRSTNTGVVAVSQDGTVKGISEGEAVIEAVLIKDKKQKATCRIFVVQDGPTLLYGKDTGQNPLKPNDFNPNEHQENQDIVSEEAIPVEYDHELDIPVEQYKIQQEYLWVMDIKDTVKVNIETTLAPIEMIYKITAYGEKREWPQYSRGKYNGNLELEVIVNTGETMAKVNSSSNSIISFYNEIGGSFKSNSFSPNIIAYNQKDFDYFDGLNVMLAELTPKPVLSLFGMAYGYTPIEGAGYFNVSMKSQDGMSVGAGGQMADIQDAAYKMKVNPHGWIELHLLDLKTDKAFKGRIYKKTLFKIQISGGN</sequence>
<feature type="chain" id="PRO_5011666102" evidence="1">
    <location>
        <begin position="28"/>
        <end position="376"/>
    </location>
</feature>
<dbReference type="OrthoDB" id="2081414at2"/>
<dbReference type="PROSITE" id="PS51257">
    <property type="entry name" value="PROKAR_LIPOPROTEIN"/>
    <property type="match status" value="1"/>
</dbReference>
<keyword evidence="4" id="KW-1185">Reference proteome</keyword>
<feature type="signal peptide" evidence="1">
    <location>
        <begin position="1"/>
        <end position="27"/>
    </location>
</feature>
<dbReference type="Pfam" id="PF02368">
    <property type="entry name" value="Big_2"/>
    <property type="match status" value="1"/>
</dbReference>
<dbReference type="RefSeq" id="WP_091543739.1">
    <property type="nucleotide sequence ID" value="NZ_FMUS01000015.1"/>
</dbReference>
<organism evidence="3 4">
    <name type="scientific">Alkaliphilus peptidifermentans DSM 18978</name>
    <dbReference type="NCBI Taxonomy" id="1120976"/>
    <lineage>
        <taxon>Bacteria</taxon>
        <taxon>Bacillati</taxon>
        <taxon>Bacillota</taxon>
        <taxon>Clostridia</taxon>
        <taxon>Peptostreptococcales</taxon>
        <taxon>Natronincolaceae</taxon>
        <taxon>Alkaliphilus</taxon>
    </lineage>
</organism>
<dbReference type="InterPro" id="IPR008964">
    <property type="entry name" value="Invasin/intimin_cell_adhesion"/>
</dbReference>
<gene>
    <name evidence="3" type="ORF">SAMN03080606_02437</name>
</gene>
<proteinExistence type="predicted"/>